<gene>
    <name evidence="1" type="ORF">LCGC14_2853210</name>
</gene>
<comment type="caution">
    <text evidence="1">The sequence shown here is derived from an EMBL/GenBank/DDBJ whole genome shotgun (WGS) entry which is preliminary data.</text>
</comment>
<protein>
    <recommendedName>
        <fullName evidence="2">Major capsid protein</fullName>
    </recommendedName>
</protein>
<name>A0A0F8YUN9_9ZZZZ</name>
<reference evidence="1" key="1">
    <citation type="journal article" date="2015" name="Nature">
        <title>Complex archaea that bridge the gap between prokaryotes and eukaryotes.</title>
        <authorList>
            <person name="Spang A."/>
            <person name="Saw J.H."/>
            <person name="Jorgensen S.L."/>
            <person name="Zaremba-Niedzwiedzka K."/>
            <person name="Martijn J."/>
            <person name="Lind A.E."/>
            <person name="van Eijk R."/>
            <person name="Schleper C."/>
            <person name="Guy L."/>
            <person name="Ettema T.J."/>
        </authorList>
    </citation>
    <scope>NUCLEOTIDE SEQUENCE</scope>
</reference>
<proteinExistence type="predicted"/>
<dbReference type="InterPro" id="IPR035198">
    <property type="entry name" value="SU10_MCP"/>
</dbReference>
<dbReference type="AlphaFoldDB" id="A0A0F8YUN9"/>
<evidence type="ECO:0000313" key="1">
    <source>
        <dbReference type="EMBL" id="KKK77480.1"/>
    </source>
</evidence>
<organism evidence="1">
    <name type="scientific">marine sediment metagenome</name>
    <dbReference type="NCBI Taxonomy" id="412755"/>
    <lineage>
        <taxon>unclassified sequences</taxon>
        <taxon>metagenomes</taxon>
        <taxon>ecological metagenomes</taxon>
    </lineage>
</organism>
<dbReference type="EMBL" id="LAZR01054938">
    <property type="protein sequence ID" value="KKK77480.1"/>
    <property type="molecule type" value="Genomic_DNA"/>
</dbReference>
<evidence type="ECO:0008006" key="2">
    <source>
        <dbReference type="Google" id="ProtNLM"/>
    </source>
</evidence>
<sequence>NAGYVQIPVYLSPLVVDQSRKRTPLVELFPRVTNLGMFADFNNITAKGSGFVAAEDAALTETDDTIDRNSVPIKFLYSVGRVTGPALAGQPAFVLQGFQGTGSGLGGSAFSNVSAPNAMQLRILTASRAIKELEESLIVNGDALSDATEFSGIVKLQASENIVDLDGGALTYDYIETAVQYAFDDGGIVKLAIGSSAAVRDVRKIILDTFRYSPSDIPGGVLPFGVPSAVLLQTMVGPVPLIPSMYLSNTAGAKSIYFLDTDYIEMRVLQDMTYERLGKTNDSDKFFLKIYECLIMKSTGFNAFIDNIL</sequence>
<dbReference type="Pfam" id="PF17236">
    <property type="entry name" value="SU10_MCP"/>
    <property type="match status" value="1"/>
</dbReference>
<accession>A0A0F8YUN9</accession>
<feature type="non-terminal residue" evidence="1">
    <location>
        <position position="1"/>
    </location>
</feature>